<proteinExistence type="predicted"/>
<dbReference type="EMBL" id="JARAOO010000003">
    <property type="protein sequence ID" value="KAJ7977088.1"/>
    <property type="molecule type" value="Genomic_DNA"/>
</dbReference>
<dbReference type="Proteomes" id="UP001163823">
    <property type="component" value="Chromosome 3"/>
</dbReference>
<sequence>MDILSPVDGVPLNLVNGLENTLLESLNIQDIQKLEHTSDDDTKFTNKSLNKSVTFPYPDMLPPSSSDEEDEEADTPLPESSSGKSTCQNYSRSISLPTPLKLVSAMKGSREKQGASGIKLTVKWAPDVYDPTPTSSSHTVKGKKHQKSKNNRKNEKKNDKKNGKKGQKANFRGGSGKDKRQSRKSGNELDVGSRDCGSSYLKNSVTRMHFSVAEV</sequence>
<dbReference type="KEGG" id="qsa:O6P43_006774"/>
<name>A0AAD7Q8Z3_QUISA</name>
<feature type="compositionally biased region" description="Basic residues" evidence="1">
    <location>
        <begin position="140"/>
        <end position="151"/>
    </location>
</feature>
<evidence type="ECO:0000256" key="1">
    <source>
        <dbReference type="SAM" id="MobiDB-lite"/>
    </source>
</evidence>
<dbReference type="AlphaFoldDB" id="A0AAD7Q8Z3"/>
<comment type="caution">
    <text evidence="2">The sequence shown here is derived from an EMBL/GenBank/DDBJ whole genome shotgun (WGS) entry which is preliminary data.</text>
</comment>
<dbReference type="PANTHER" id="PTHR34952">
    <property type="entry name" value="OS05G0113500 PROTEIN"/>
    <property type="match status" value="1"/>
</dbReference>
<protein>
    <submittedName>
        <fullName evidence="2">BRI1-KD interacting protein</fullName>
    </submittedName>
</protein>
<reference evidence="2" key="1">
    <citation type="journal article" date="2023" name="Science">
        <title>Elucidation of the pathway for biosynthesis of saponin adjuvants from the soapbark tree.</title>
        <authorList>
            <person name="Reed J."/>
            <person name="Orme A."/>
            <person name="El-Demerdash A."/>
            <person name="Owen C."/>
            <person name="Martin L.B.B."/>
            <person name="Misra R.C."/>
            <person name="Kikuchi S."/>
            <person name="Rejzek M."/>
            <person name="Martin A.C."/>
            <person name="Harkess A."/>
            <person name="Leebens-Mack J."/>
            <person name="Louveau T."/>
            <person name="Stephenson M.J."/>
            <person name="Osbourn A."/>
        </authorList>
    </citation>
    <scope>NUCLEOTIDE SEQUENCE</scope>
    <source>
        <strain evidence="2">S10</strain>
    </source>
</reference>
<feature type="compositionally biased region" description="Basic and acidic residues" evidence="1">
    <location>
        <begin position="175"/>
        <end position="193"/>
    </location>
</feature>
<dbReference type="PANTHER" id="PTHR34952:SF2">
    <property type="entry name" value="OS05G0113500 PROTEIN"/>
    <property type="match status" value="1"/>
</dbReference>
<feature type="compositionally biased region" description="Basic and acidic residues" evidence="1">
    <location>
        <begin position="152"/>
        <end position="161"/>
    </location>
</feature>
<organism evidence="2 3">
    <name type="scientific">Quillaja saponaria</name>
    <name type="common">Soap bark tree</name>
    <dbReference type="NCBI Taxonomy" id="32244"/>
    <lineage>
        <taxon>Eukaryota</taxon>
        <taxon>Viridiplantae</taxon>
        <taxon>Streptophyta</taxon>
        <taxon>Embryophyta</taxon>
        <taxon>Tracheophyta</taxon>
        <taxon>Spermatophyta</taxon>
        <taxon>Magnoliopsida</taxon>
        <taxon>eudicotyledons</taxon>
        <taxon>Gunneridae</taxon>
        <taxon>Pentapetalae</taxon>
        <taxon>rosids</taxon>
        <taxon>fabids</taxon>
        <taxon>Fabales</taxon>
        <taxon>Quillajaceae</taxon>
        <taxon>Quillaja</taxon>
    </lineage>
</organism>
<feature type="region of interest" description="Disordered" evidence="1">
    <location>
        <begin position="38"/>
        <end position="92"/>
    </location>
</feature>
<feature type="region of interest" description="Disordered" evidence="1">
    <location>
        <begin position="126"/>
        <end position="199"/>
    </location>
</feature>
<feature type="compositionally biased region" description="Polar residues" evidence="1">
    <location>
        <begin position="78"/>
        <end position="92"/>
    </location>
</feature>
<evidence type="ECO:0000313" key="2">
    <source>
        <dbReference type="EMBL" id="KAJ7977088.1"/>
    </source>
</evidence>
<accession>A0AAD7Q8Z3</accession>
<gene>
    <name evidence="2" type="ORF">O6P43_006774</name>
</gene>
<keyword evidence="3" id="KW-1185">Reference proteome</keyword>
<evidence type="ECO:0000313" key="3">
    <source>
        <dbReference type="Proteomes" id="UP001163823"/>
    </source>
</evidence>